<dbReference type="RefSeq" id="WP_165875733.1">
    <property type="nucleotide sequence ID" value="NZ_SMAG01000001.1"/>
</dbReference>
<dbReference type="Gene3D" id="2.70.70.10">
    <property type="entry name" value="Glucose Permease (Domain IIA)"/>
    <property type="match status" value="1"/>
</dbReference>
<dbReference type="Proteomes" id="UP000294937">
    <property type="component" value="Unassembled WGS sequence"/>
</dbReference>
<organism evidence="3 4">
    <name type="scientific">Hazenella coriacea</name>
    <dbReference type="NCBI Taxonomy" id="1179467"/>
    <lineage>
        <taxon>Bacteria</taxon>
        <taxon>Bacillati</taxon>
        <taxon>Bacillota</taxon>
        <taxon>Bacilli</taxon>
        <taxon>Bacillales</taxon>
        <taxon>Thermoactinomycetaceae</taxon>
        <taxon>Hazenella</taxon>
    </lineage>
</organism>
<dbReference type="PANTHER" id="PTHR21666:SF289">
    <property type="entry name" value="L-ALA--D-GLU ENDOPEPTIDASE"/>
    <property type="match status" value="1"/>
</dbReference>
<evidence type="ECO:0000259" key="2">
    <source>
        <dbReference type="Pfam" id="PF01551"/>
    </source>
</evidence>
<dbReference type="InterPro" id="IPR011055">
    <property type="entry name" value="Dup_hybrid_motif"/>
</dbReference>
<evidence type="ECO:0000313" key="4">
    <source>
        <dbReference type="Proteomes" id="UP000294937"/>
    </source>
</evidence>
<feature type="domain" description="M23ase beta-sheet core" evidence="2">
    <location>
        <begin position="159"/>
        <end position="262"/>
    </location>
</feature>
<proteinExistence type="predicted"/>
<dbReference type="AlphaFoldDB" id="A0A4R3L962"/>
<dbReference type="EMBL" id="SMAG01000001">
    <property type="protein sequence ID" value="TCS96591.1"/>
    <property type="molecule type" value="Genomic_DNA"/>
</dbReference>
<reference evidence="3 4" key="1">
    <citation type="submission" date="2019-03" db="EMBL/GenBank/DDBJ databases">
        <title>Genomic Encyclopedia of Type Strains, Phase IV (KMG-IV): sequencing the most valuable type-strain genomes for metagenomic binning, comparative biology and taxonomic classification.</title>
        <authorList>
            <person name="Goeker M."/>
        </authorList>
    </citation>
    <scope>NUCLEOTIDE SEQUENCE [LARGE SCALE GENOMIC DNA]</scope>
    <source>
        <strain evidence="3 4">DSM 45707</strain>
    </source>
</reference>
<dbReference type="PANTHER" id="PTHR21666">
    <property type="entry name" value="PEPTIDASE-RELATED"/>
    <property type="match status" value="1"/>
</dbReference>
<keyword evidence="4" id="KW-1185">Reference proteome</keyword>
<dbReference type="Pfam" id="PF01551">
    <property type="entry name" value="Peptidase_M23"/>
    <property type="match status" value="1"/>
</dbReference>
<evidence type="ECO:0000313" key="3">
    <source>
        <dbReference type="EMBL" id="TCS96591.1"/>
    </source>
</evidence>
<dbReference type="InterPro" id="IPR016047">
    <property type="entry name" value="M23ase_b-sheet_dom"/>
</dbReference>
<accession>A0A4R3L962</accession>
<name>A0A4R3L962_9BACL</name>
<dbReference type="CDD" id="cd12797">
    <property type="entry name" value="M23_peptidase"/>
    <property type="match status" value="1"/>
</dbReference>
<sequence length="281" mass="31857">MRKLVVFSLLLTFLGVGLYWAYLTYPLHEVQDFRVPGKLAPVYVKVAEQSGIPWTILVAMDEVTNQYEKATPQTIKKQADQLQQELAGKEPTTRHLTQVLSQIYSQEQVTQIIELADLYAWEAGALGEPYAFPFHTEDRDKVTYADGWGDGREYGGKRKHEGTDLMAPKGTPILSVGDGEVVRKGWNRLGGWRLQIQDREHPHIYYYYAHMSQYADQIEEGTVVKKGQIIGFVGDSGYGPEGTTGQFAPHLHLGIYVKGWPVIKEAINPFPFLKVWEENNK</sequence>
<gene>
    <name evidence="3" type="ORF">EDD58_101227</name>
</gene>
<dbReference type="GO" id="GO:0004222">
    <property type="term" value="F:metalloendopeptidase activity"/>
    <property type="evidence" value="ECO:0007669"/>
    <property type="project" value="TreeGrafter"/>
</dbReference>
<dbReference type="SUPFAM" id="SSF51261">
    <property type="entry name" value="Duplicated hybrid motif"/>
    <property type="match status" value="1"/>
</dbReference>
<dbReference type="InterPro" id="IPR050570">
    <property type="entry name" value="Cell_wall_metabolism_enzyme"/>
</dbReference>
<protein>
    <submittedName>
        <fullName evidence="3">Murein DD-endopeptidase MepM/ murein hydrolase activator NlpD</fullName>
    </submittedName>
</protein>
<evidence type="ECO:0000256" key="1">
    <source>
        <dbReference type="ARBA" id="ARBA00022729"/>
    </source>
</evidence>
<keyword evidence="1" id="KW-0732">Signal</keyword>
<keyword evidence="3" id="KW-0378">Hydrolase</keyword>
<comment type="caution">
    <text evidence="3">The sequence shown here is derived from an EMBL/GenBank/DDBJ whole genome shotgun (WGS) entry which is preliminary data.</text>
</comment>